<evidence type="ECO:0000313" key="1">
    <source>
        <dbReference type="EMBL" id="APA97986.1"/>
    </source>
</evidence>
<reference evidence="1 4" key="3">
    <citation type="submission" date="2016-10" db="EMBL/GenBank/DDBJ databases">
        <title>Genome sequence of Nocardia seriolae strain EM150506, isolated from Anguila japonica.</title>
        <authorList>
            <person name="Han H.-J."/>
        </authorList>
    </citation>
    <scope>NUCLEOTIDE SEQUENCE [LARGE SCALE GENOMIC DNA]</scope>
    <source>
        <strain evidence="1 4">EM150506</strain>
    </source>
</reference>
<dbReference type="RefSeq" id="WP_033090213.1">
    <property type="nucleotide sequence ID" value="NZ_AP017900.1"/>
</dbReference>
<dbReference type="AlphaFoldDB" id="A0A0B8NPR2"/>
<gene>
    <name evidence="1" type="ORF">NS506_03937</name>
    <name evidence="2" type="ORF">NSK11_contig00121-0017</name>
</gene>
<dbReference type="Proteomes" id="UP000180166">
    <property type="component" value="Chromosome"/>
</dbReference>
<organism evidence="2 3">
    <name type="scientific">Nocardia seriolae</name>
    <dbReference type="NCBI Taxonomy" id="37332"/>
    <lineage>
        <taxon>Bacteria</taxon>
        <taxon>Bacillati</taxon>
        <taxon>Actinomycetota</taxon>
        <taxon>Actinomycetes</taxon>
        <taxon>Mycobacteriales</taxon>
        <taxon>Nocardiaceae</taxon>
        <taxon>Nocardia</taxon>
    </lineage>
</organism>
<dbReference type="GeneID" id="93375574"/>
<evidence type="ECO:0000313" key="2">
    <source>
        <dbReference type="EMBL" id="GAP31630.1"/>
    </source>
</evidence>
<keyword evidence="3" id="KW-1185">Reference proteome</keyword>
<name>A0A0B8NPR2_9NOCA</name>
<dbReference type="EMBL" id="BBYQ01000121">
    <property type="protein sequence ID" value="GAP31630.1"/>
    <property type="molecule type" value="Genomic_DNA"/>
</dbReference>
<dbReference type="KEGG" id="nsr:NS506_03937"/>
<dbReference type="EMBL" id="CP017839">
    <property type="protein sequence ID" value="APA97986.1"/>
    <property type="molecule type" value="Genomic_DNA"/>
</dbReference>
<reference evidence="2 3" key="2">
    <citation type="journal article" date="2016" name="Genome Announc.">
        <title>Draft Genome Sequence of Erythromycin- and Oxytetracycline-Sensitive Nocardia seriolae Strain U-1 (NBRC 110359).</title>
        <authorList>
            <person name="Imajoh M."/>
            <person name="Sukeda M."/>
            <person name="Shimizu M."/>
            <person name="Yamane J."/>
            <person name="Ohnishi K."/>
            <person name="Oshima S."/>
        </authorList>
    </citation>
    <scope>NUCLEOTIDE SEQUENCE [LARGE SCALE GENOMIC DNA]</scope>
    <source>
        <strain evidence="2 3">U-1</strain>
    </source>
</reference>
<accession>A0A0B8NPR2</accession>
<dbReference type="Proteomes" id="UP000037179">
    <property type="component" value="Unassembled WGS sequence"/>
</dbReference>
<proteinExistence type="predicted"/>
<dbReference type="OrthoDB" id="4556391at2"/>
<sequence>MPEDPELAQARVLAKELRGHAAMLTREREYTTRPEALSRLRADLEAVRRQLDRLHRRFPALAQPPESLAS</sequence>
<evidence type="ECO:0000313" key="4">
    <source>
        <dbReference type="Proteomes" id="UP000180166"/>
    </source>
</evidence>
<evidence type="ECO:0000313" key="3">
    <source>
        <dbReference type="Proteomes" id="UP000037179"/>
    </source>
</evidence>
<reference evidence="3" key="1">
    <citation type="submission" date="2015-07" db="EMBL/GenBank/DDBJ databases">
        <title>Nocardia seriolae U-1 whole genome shotgun sequence.</title>
        <authorList>
            <person name="Imajoh M."/>
            <person name="Fukumoto Y."/>
            <person name="Sukeda M."/>
            <person name="Yamane J."/>
            <person name="Yamasaki K."/>
            <person name="Shimizu M."/>
            <person name="Ohnishi K."/>
            <person name="Oshima S."/>
        </authorList>
    </citation>
    <scope>NUCLEOTIDE SEQUENCE [LARGE SCALE GENOMIC DNA]</scope>
    <source>
        <strain evidence="3">U-1</strain>
    </source>
</reference>
<protein>
    <submittedName>
        <fullName evidence="2">Uncharacterized protein</fullName>
    </submittedName>
</protein>